<evidence type="ECO:0000313" key="2">
    <source>
        <dbReference type="Proteomes" id="UP000188354"/>
    </source>
</evidence>
<evidence type="ECO:0000313" key="1">
    <source>
        <dbReference type="EMBL" id="OIW21225.1"/>
    </source>
</evidence>
<comment type="caution">
    <text evidence="1">The sequence shown here is derived from an EMBL/GenBank/DDBJ whole genome shotgun (WGS) entry which is preliminary data.</text>
</comment>
<name>A0A394DDJ5_LUPAN</name>
<keyword evidence="2" id="KW-1185">Reference proteome</keyword>
<protein>
    <submittedName>
        <fullName evidence="1">Uncharacterized protein</fullName>
    </submittedName>
</protein>
<reference evidence="1 2" key="1">
    <citation type="journal article" date="2017" name="Plant Biotechnol. J.">
        <title>A comprehensive draft genome sequence for lupin (Lupinus angustifolius), an emerging health food: insights into plant-microbe interactions and legume evolution.</title>
        <authorList>
            <person name="Hane J.K."/>
            <person name="Ming Y."/>
            <person name="Kamphuis L.G."/>
            <person name="Nelson M.N."/>
            <person name="Garg G."/>
            <person name="Atkins C.A."/>
            <person name="Bayer P.E."/>
            <person name="Bravo A."/>
            <person name="Bringans S."/>
            <person name="Cannon S."/>
            <person name="Edwards D."/>
            <person name="Foley R."/>
            <person name="Gao L.L."/>
            <person name="Harrison M.J."/>
            <person name="Huang W."/>
            <person name="Hurgobin B."/>
            <person name="Li S."/>
            <person name="Liu C.W."/>
            <person name="McGrath A."/>
            <person name="Morahan G."/>
            <person name="Murray J."/>
            <person name="Weller J."/>
            <person name="Jian J."/>
            <person name="Singh K.B."/>
        </authorList>
    </citation>
    <scope>NUCLEOTIDE SEQUENCE [LARGE SCALE GENOMIC DNA]</scope>
    <source>
        <strain evidence="2">cv. Tanjil</strain>
        <tissue evidence="1">Whole plant</tissue>
    </source>
</reference>
<organism evidence="1 2">
    <name type="scientific">Lupinus angustifolius</name>
    <name type="common">Narrow-leaved blue lupine</name>
    <dbReference type="NCBI Taxonomy" id="3871"/>
    <lineage>
        <taxon>Eukaryota</taxon>
        <taxon>Viridiplantae</taxon>
        <taxon>Streptophyta</taxon>
        <taxon>Embryophyta</taxon>
        <taxon>Tracheophyta</taxon>
        <taxon>Spermatophyta</taxon>
        <taxon>Magnoliopsida</taxon>
        <taxon>eudicotyledons</taxon>
        <taxon>Gunneridae</taxon>
        <taxon>Pentapetalae</taxon>
        <taxon>rosids</taxon>
        <taxon>fabids</taxon>
        <taxon>Fabales</taxon>
        <taxon>Fabaceae</taxon>
        <taxon>Papilionoideae</taxon>
        <taxon>50 kb inversion clade</taxon>
        <taxon>genistoids sensu lato</taxon>
        <taxon>core genistoids</taxon>
        <taxon>Genisteae</taxon>
        <taxon>Lupinus</taxon>
    </lineage>
</organism>
<accession>A0A394DDJ5</accession>
<sequence length="130" mass="14008">MGTKSLILYSSSSPLHSSSGNHGKIGGEKCNGGSRWGRLLLFLPFATAGACDSSCHGSSRGYSWLGHLFLSSPFSFDEGESRENEGDMVRWFAVFPDLGSYSHGGHRSNRGRVSLDMIENLKGEGSQCSK</sequence>
<dbReference type="AlphaFoldDB" id="A0A394DDJ5"/>
<proteinExistence type="predicted"/>
<dbReference type="EMBL" id="MLAU01020790">
    <property type="protein sequence ID" value="OIW21225.1"/>
    <property type="molecule type" value="Genomic_DNA"/>
</dbReference>
<dbReference type="Proteomes" id="UP000188354">
    <property type="component" value="Unassembled WGS sequence"/>
</dbReference>
<dbReference type="Gramene" id="OIW21225">
    <property type="protein sequence ID" value="OIW21225"/>
    <property type="gene ID" value="TanjilG_31093"/>
</dbReference>
<gene>
    <name evidence="1" type="ORF">TanjilG_31093</name>
</gene>